<dbReference type="AlphaFoldDB" id="A0A926E7G4"/>
<evidence type="ECO:0000256" key="3">
    <source>
        <dbReference type="ARBA" id="ARBA00022723"/>
    </source>
</evidence>
<accession>A0A926E7G4</accession>
<feature type="binding site" evidence="5">
    <location>
        <position position="177"/>
    </location>
    <ligand>
        <name>molybdate</name>
        <dbReference type="ChEBI" id="CHEBI:36264"/>
    </ligand>
</feature>
<feature type="chain" id="PRO_5038733041" evidence="6">
    <location>
        <begin position="22"/>
        <end position="261"/>
    </location>
</feature>
<evidence type="ECO:0000256" key="2">
    <source>
        <dbReference type="ARBA" id="ARBA00022505"/>
    </source>
</evidence>
<dbReference type="InterPro" id="IPR005950">
    <property type="entry name" value="ModA"/>
</dbReference>
<gene>
    <name evidence="7" type="primary">modA</name>
    <name evidence="7" type="ORF">H8692_02915</name>
</gene>
<dbReference type="GO" id="GO:0030973">
    <property type="term" value="F:molybdate ion binding"/>
    <property type="evidence" value="ECO:0007669"/>
    <property type="project" value="UniProtKB-ARBA"/>
</dbReference>
<dbReference type="GO" id="GO:0046872">
    <property type="term" value="F:metal ion binding"/>
    <property type="evidence" value="ECO:0007669"/>
    <property type="project" value="UniProtKB-KW"/>
</dbReference>
<organism evidence="7 8">
    <name type="scientific">Lentihominibacter hominis</name>
    <dbReference type="NCBI Taxonomy" id="2763645"/>
    <lineage>
        <taxon>Bacteria</taxon>
        <taxon>Bacillati</taxon>
        <taxon>Bacillota</taxon>
        <taxon>Clostridia</taxon>
        <taxon>Peptostreptococcales</taxon>
        <taxon>Anaerovoracaceae</taxon>
        <taxon>Lentihominibacter</taxon>
    </lineage>
</organism>
<dbReference type="InterPro" id="IPR050682">
    <property type="entry name" value="ModA/WtpA"/>
</dbReference>
<feature type="binding site" evidence="5">
    <location>
        <position position="42"/>
    </location>
    <ligand>
        <name>molybdate</name>
        <dbReference type="ChEBI" id="CHEBI:36264"/>
    </ligand>
</feature>
<feature type="binding site" evidence="5">
    <location>
        <position position="195"/>
    </location>
    <ligand>
        <name>molybdate</name>
        <dbReference type="ChEBI" id="CHEBI:36264"/>
    </ligand>
</feature>
<dbReference type="PROSITE" id="PS51257">
    <property type="entry name" value="PROKAR_LIPOPROTEIN"/>
    <property type="match status" value="1"/>
</dbReference>
<dbReference type="InterPro" id="IPR041879">
    <property type="entry name" value="YvgL-like_PBP2"/>
</dbReference>
<keyword evidence="2 5" id="KW-0500">Molybdenum</keyword>
<sequence>MKKILTFATAAVLIMSMLLMAGCGSKDDDAEKPEVTVLAAASLTDALDEIIEEYEKDADCTITPSYAGSGDLVQQIEGGAPCDIFISASKANMDQLEEGDYIDTDTRKDLLLNTLTLISTIEKKDSITMDSLTTDAVETIAIGEPNTVPAGKYASQVFENMGITDQISGKLVEAKDVRAVLNYVEEGNADCGFVYRTDAEMIDKEKGAIIGDVDESLHDPIVYPAAILKDAPQSESAADFYDFMQSDFAKEVFEKYGFTVK</sequence>
<keyword evidence="8" id="KW-1185">Reference proteome</keyword>
<dbReference type="FunFam" id="3.40.190.10:FF:000035">
    <property type="entry name" value="Molybdate ABC transporter substrate-binding protein"/>
    <property type="match status" value="1"/>
</dbReference>
<keyword evidence="4 6" id="KW-0732">Signal</keyword>
<dbReference type="Proteomes" id="UP000610862">
    <property type="component" value="Unassembled WGS sequence"/>
</dbReference>
<proteinExistence type="inferred from homology"/>
<dbReference type="GO" id="GO:0015689">
    <property type="term" value="P:molybdate ion transport"/>
    <property type="evidence" value="ECO:0007669"/>
    <property type="project" value="InterPro"/>
</dbReference>
<keyword evidence="3 5" id="KW-0479">Metal-binding</keyword>
<dbReference type="CDD" id="cd13537">
    <property type="entry name" value="PBP2_YvgL_like"/>
    <property type="match status" value="1"/>
</dbReference>
<feature type="binding site" evidence="5">
    <location>
        <position position="150"/>
    </location>
    <ligand>
        <name>molybdate</name>
        <dbReference type="ChEBI" id="CHEBI:36264"/>
    </ligand>
</feature>
<dbReference type="Gene3D" id="3.40.190.10">
    <property type="entry name" value="Periplasmic binding protein-like II"/>
    <property type="match status" value="2"/>
</dbReference>
<dbReference type="PANTHER" id="PTHR30632:SF0">
    <property type="entry name" value="SULFATE-BINDING PROTEIN"/>
    <property type="match status" value="1"/>
</dbReference>
<evidence type="ECO:0000313" key="7">
    <source>
        <dbReference type="EMBL" id="MBC8567715.1"/>
    </source>
</evidence>
<feature type="signal peptide" evidence="6">
    <location>
        <begin position="1"/>
        <end position="21"/>
    </location>
</feature>
<dbReference type="SUPFAM" id="SSF53850">
    <property type="entry name" value="Periplasmic binding protein-like II"/>
    <property type="match status" value="1"/>
</dbReference>
<comment type="similarity">
    <text evidence="1">Belongs to the bacterial solute-binding protein ModA family.</text>
</comment>
<dbReference type="PIRSF" id="PIRSF004846">
    <property type="entry name" value="ModA"/>
    <property type="match status" value="1"/>
</dbReference>
<evidence type="ECO:0000256" key="1">
    <source>
        <dbReference type="ARBA" id="ARBA00009175"/>
    </source>
</evidence>
<evidence type="ECO:0000313" key="8">
    <source>
        <dbReference type="Proteomes" id="UP000610862"/>
    </source>
</evidence>
<comment type="caution">
    <text evidence="7">The sequence shown here is derived from an EMBL/GenBank/DDBJ whole genome shotgun (WGS) entry which is preliminary data.</text>
</comment>
<name>A0A926E7G4_9FIRM</name>
<evidence type="ECO:0000256" key="4">
    <source>
        <dbReference type="ARBA" id="ARBA00022729"/>
    </source>
</evidence>
<dbReference type="Pfam" id="PF13531">
    <property type="entry name" value="SBP_bac_11"/>
    <property type="match status" value="1"/>
</dbReference>
<dbReference type="PANTHER" id="PTHR30632">
    <property type="entry name" value="MOLYBDATE-BINDING PERIPLASMIC PROTEIN"/>
    <property type="match status" value="1"/>
</dbReference>
<evidence type="ECO:0000256" key="6">
    <source>
        <dbReference type="SAM" id="SignalP"/>
    </source>
</evidence>
<evidence type="ECO:0000256" key="5">
    <source>
        <dbReference type="PIRSR" id="PIRSR004846-1"/>
    </source>
</evidence>
<dbReference type="GO" id="GO:1901359">
    <property type="term" value="F:tungstate binding"/>
    <property type="evidence" value="ECO:0007669"/>
    <property type="project" value="UniProtKB-ARBA"/>
</dbReference>
<reference evidence="7" key="1">
    <citation type="submission" date="2020-08" db="EMBL/GenBank/DDBJ databases">
        <title>Genome public.</title>
        <authorList>
            <person name="Liu C."/>
            <person name="Sun Q."/>
        </authorList>
    </citation>
    <scope>NUCLEOTIDE SEQUENCE</scope>
    <source>
        <strain evidence="7">NSJ-24</strain>
    </source>
</reference>
<dbReference type="EMBL" id="JACRTA010000001">
    <property type="protein sequence ID" value="MBC8567715.1"/>
    <property type="molecule type" value="Genomic_DNA"/>
</dbReference>
<dbReference type="RefSeq" id="WP_177267744.1">
    <property type="nucleotide sequence ID" value="NZ_JACRTA010000001.1"/>
</dbReference>
<protein>
    <submittedName>
        <fullName evidence="7">Molybdate ABC transporter substrate-binding protein</fullName>
    </submittedName>
</protein>
<dbReference type="NCBIfam" id="TIGR01256">
    <property type="entry name" value="modA"/>
    <property type="match status" value="1"/>
</dbReference>
<feature type="binding site" evidence="5">
    <location>
        <position position="69"/>
    </location>
    <ligand>
        <name>molybdate</name>
        <dbReference type="ChEBI" id="CHEBI:36264"/>
    </ligand>
</feature>